<dbReference type="Proteomes" id="UP000037035">
    <property type="component" value="Unassembled WGS sequence"/>
</dbReference>
<dbReference type="Pfam" id="PF14223">
    <property type="entry name" value="Retrotran_gag_2"/>
    <property type="match status" value="1"/>
</dbReference>
<comment type="catalytic activity">
    <reaction evidence="20">
        <text>DNA(n) + a 2'-deoxyribonucleoside 5'-triphosphate = DNA(n+1) + diphosphate</text>
        <dbReference type="Rhea" id="RHEA:22508"/>
        <dbReference type="Rhea" id="RHEA-COMP:17339"/>
        <dbReference type="Rhea" id="RHEA-COMP:17340"/>
        <dbReference type="ChEBI" id="CHEBI:33019"/>
        <dbReference type="ChEBI" id="CHEBI:61560"/>
        <dbReference type="ChEBI" id="CHEBI:173112"/>
        <dbReference type="EC" id="2.7.7.7"/>
    </reaction>
</comment>
<keyword evidence="7" id="KW-0479">Metal-binding</keyword>
<dbReference type="InterPro" id="IPR036397">
    <property type="entry name" value="RNaseH_sf"/>
</dbReference>
<evidence type="ECO:0000313" key="23">
    <source>
        <dbReference type="EMBL" id="KNZ61621.1"/>
    </source>
</evidence>
<comment type="catalytic activity">
    <reaction evidence="19">
        <text>DNA(n) + a 2'-deoxyribonucleoside 5'-triphosphate = DNA(n+1) + diphosphate</text>
        <dbReference type="Rhea" id="RHEA:22508"/>
        <dbReference type="Rhea" id="RHEA-COMP:17339"/>
        <dbReference type="Rhea" id="RHEA-COMP:17340"/>
        <dbReference type="ChEBI" id="CHEBI:33019"/>
        <dbReference type="ChEBI" id="CHEBI:61560"/>
        <dbReference type="ChEBI" id="CHEBI:173112"/>
        <dbReference type="EC" id="2.7.7.49"/>
    </reaction>
</comment>
<dbReference type="AlphaFoldDB" id="A0A0L6VLG7"/>
<dbReference type="CDD" id="cd09272">
    <property type="entry name" value="RNase_HI_RT_Ty1"/>
    <property type="match status" value="1"/>
</dbReference>
<keyword evidence="12" id="KW-0460">Magnesium</keyword>
<evidence type="ECO:0000256" key="2">
    <source>
        <dbReference type="ARBA" id="ARBA00022578"/>
    </source>
</evidence>
<dbReference type="SUPFAM" id="SSF53098">
    <property type="entry name" value="Ribonuclease H-like"/>
    <property type="match status" value="1"/>
</dbReference>
<dbReference type="OrthoDB" id="3544839at2759"/>
<keyword evidence="11" id="KW-0067">ATP-binding</keyword>
<feature type="compositionally biased region" description="Acidic residues" evidence="21">
    <location>
        <begin position="712"/>
        <end position="726"/>
    </location>
</feature>
<evidence type="ECO:0000256" key="16">
    <source>
        <dbReference type="ARBA" id="ARBA00022932"/>
    </source>
</evidence>
<name>A0A0L6VLG7_9BASI</name>
<dbReference type="InterPro" id="IPR057670">
    <property type="entry name" value="SH3_retrovirus"/>
</dbReference>
<dbReference type="VEuPathDB" id="FungiDB:VP01_1377g1"/>
<dbReference type="GO" id="GO:0005524">
    <property type="term" value="F:ATP binding"/>
    <property type="evidence" value="ECO:0007669"/>
    <property type="project" value="UniProtKB-KW"/>
</dbReference>
<evidence type="ECO:0000256" key="12">
    <source>
        <dbReference type="ARBA" id="ARBA00022842"/>
    </source>
</evidence>
<protein>
    <recommendedName>
        <fullName evidence="22">Integrase catalytic domain-containing protein</fullName>
    </recommendedName>
</protein>
<gene>
    <name evidence="23" type="ORF">VP01_1377g1</name>
</gene>
<dbReference type="GO" id="GO:0006310">
    <property type="term" value="P:DNA recombination"/>
    <property type="evidence" value="ECO:0007669"/>
    <property type="project" value="UniProtKB-KW"/>
</dbReference>
<dbReference type="Pfam" id="PF00665">
    <property type="entry name" value="rve"/>
    <property type="match status" value="1"/>
</dbReference>
<keyword evidence="15" id="KW-0695">RNA-directed DNA polymerase</keyword>
<dbReference type="EMBL" id="LAVV01004198">
    <property type="protein sequence ID" value="KNZ61621.1"/>
    <property type="molecule type" value="Genomic_DNA"/>
</dbReference>
<evidence type="ECO:0000313" key="24">
    <source>
        <dbReference type="Proteomes" id="UP000037035"/>
    </source>
</evidence>
<dbReference type="Pfam" id="PF22936">
    <property type="entry name" value="Pol_BBD"/>
    <property type="match status" value="1"/>
</dbReference>
<evidence type="ECO:0000256" key="3">
    <source>
        <dbReference type="ARBA" id="ARBA00022612"/>
    </source>
</evidence>
<evidence type="ECO:0000256" key="19">
    <source>
        <dbReference type="ARBA" id="ARBA00048173"/>
    </source>
</evidence>
<evidence type="ECO:0000256" key="20">
    <source>
        <dbReference type="ARBA" id="ARBA00049244"/>
    </source>
</evidence>
<evidence type="ECO:0000256" key="13">
    <source>
        <dbReference type="ARBA" id="ARBA00022884"/>
    </source>
</evidence>
<dbReference type="InterPro" id="IPR001584">
    <property type="entry name" value="Integrase_cat-core"/>
</dbReference>
<evidence type="ECO:0000256" key="4">
    <source>
        <dbReference type="ARBA" id="ARBA00022670"/>
    </source>
</evidence>
<dbReference type="GO" id="GO:0046872">
    <property type="term" value="F:metal ion binding"/>
    <property type="evidence" value="ECO:0007669"/>
    <property type="project" value="UniProtKB-KW"/>
</dbReference>
<keyword evidence="3" id="KW-1188">Viral release from host cell</keyword>
<evidence type="ECO:0000256" key="21">
    <source>
        <dbReference type="SAM" id="MobiDB-lite"/>
    </source>
</evidence>
<dbReference type="InterPro" id="IPR039537">
    <property type="entry name" value="Retrotran_Ty1/copia-like"/>
</dbReference>
<sequence>MFSCSALSKLDRYMSGAKQTAQEIIVKPENQKPATTTLSNAMDKVNPTVLKTSIEGIPLLTNDNYSLWRIRVVNLLDLVGLKEHIVGDSKVELPSEDNKLLKSIIVAKLDSSVQTNIINSENADDAKLIWKSITAFFASTQSSNKARVFKSFLRAQYTPNDIPGFITSMKSYQARLIEVGWDLPADGLGHLVMDKFPASMDTIYDMITHSGKDISLDTVIDHLRLHADNQDTRASGSGTRSDPITLFTDSSKKCKRGAHNTLAPHSESNCWMLHPELRPPYQNKAVKTETTVSSFHASLSQSPHFFVLDSGCSAHMVSNPLLFHTLEHKELGFVQTSSDSKTLQIKGIGSIRLTNKHGEIFLNYVLFIPDLVVNLISVRRLALEEYIIKFYKNSFEVVKNNEVKMEGNYIENLPTLEFESCKISSHLSSAEFIHKSLGHVSYHRLRKKLGIPLKIIKDCESCAVAKVTRASYKSEHAAASKPFEEIHLDLIGPIWPSSIGGHRYILTLVDSCTRFCAAIPIKTKSDVIERLPFLIDVEAKRFGYHPSAIHSDRGSEFINSALKEYCEEHLIKQRTSDPYTPQQNGLAERFNRTILESMRTILQDSGVNKRYWNEIASSKKSPFELFKNRTLPLSYFHPIGNRVSALILPEKSFSKLEPKGELGILIGYNEELRSYRILTDSGKILFTKNVQFLDYSPPATKTSDWDLEIQEKDEEPPEDVTEESSETFESFSESSETEEEVLNTLIPVEAPVTRTLRERTSQVKPTKYSYLASDPTSFKKAMTSVDKVGWKKGIDEELNNIEHHEVWEDMFNTPDSFLRTVWIFKTKPSTLSSTHSPDTLLGMDVTLQQECISLSQEKLIEKGLEMLGMTNCKPVKTPLSVGVQLKAATNEEKGAFDHLQINYRTYTGILNYLSCRTRPDLAPAVSILSSFNQEPGITHWKEVLHCWKYLQGTKHLRLTLRPNKFDSSNALQHFTDATWADDLETRLSRSGSICFWKECPVAWNSKKQRNITLSSTEAEMNALSDGVQENQWIKFLAEELWSEPLQPSNFHVDNRGLIEKIEHFGSNSKTKHLDIKMKWLRDLKSKNEIRVTLVPSEDMIADTLTKASCEKSLTRLKDKCFLVHYSSS</sequence>
<evidence type="ECO:0000256" key="9">
    <source>
        <dbReference type="ARBA" id="ARBA00022759"/>
    </source>
</evidence>
<feature type="region of interest" description="Disordered" evidence="21">
    <location>
        <begin position="712"/>
        <end position="740"/>
    </location>
</feature>
<proteinExistence type="predicted"/>
<dbReference type="GO" id="GO:0003964">
    <property type="term" value="F:RNA-directed DNA polymerase activity"/>
    <property type="evidence" value="ECO:0007669"/>
    <property type="project" value="UniProtKB-KW"/>
</dbReference>
<keyword evidence="8" id="KW-0547">Nucleotide-binding</keyword>
<keyword evidence="24" id="KW-1185">Reference proteome</keyword>
<dbReference type="PROSITE" id="PS50994">
    <property type="entry name" value="INTEGRASE"/>
    <property type="match status" value="1"/>
</dbReference>
<dbReference type="GO" id="GO:0006508">
    <property type="term" value="P:proteolysis"/>
    <property type="evidence" value="ECO:0007669"/>
    <property type="project" value="UniProtKB-KW"/>
</dbReference>
<evidence type="ECO:0000256" key="8">
    <source>
        <dbReference type="ARBA" id="ARBA00022741"/>
    </source>
</evidence>
<dbReference type="InterPro" id="IPR012337">
    <property type="entry name" value="RNaseH-like_sf"/>
</dbReference>
<evidence type="ECO:0000256" key="15">
    <source>
        <dbReference type="ARBA" id="ARBA00022918"/>
    </source>
</evidence>
<evidence type="ECO:0000256" key="11">
    <source>
        <dbReference type="ARBA" id="ARBA00022840"/>
    </source>
</evidence>
<evidence type="ECO:0000256" key="5">
    <source>
        <dbReference type="ARBA" id="ARBA00022695"/>
    </source>
</evidence>
<keyword evidence="16" id="KW-0239">DNA-directed DNA polymerase</keyword>
<evidence type="ECO:0000256" key="18">
    <source>
        <dbReference type="ARBA" id="ARBA00023172"/>
    </source>
</evidence>
<organism evidence="23 24">
    <name type="scientific">Puccinia sorghi</name>
    <dbReference type="NCBI Taxonomy" id="27349"/>
    <lineage>
        <taxon>Eukaryota</taxon>
        <taxon>Fungi</taxon>
        <taxon>Dikarya</taxon>
        <taxon>Basidiomycota</taxon>
        <taxon>Pucciniomycotina</taxon>
        <taxon>Pucciniomycetes</taxon>
        <taxon>Pucciniales</taxon>
        <taxon>Pucciniaceae</taxon>
        <taxon>Puccinia</taxon>
    </lineage>
</organism>
<reference evidence="23 24" key="1">
    <citation type="submission" date="2015-08" db="EMBL/GenBank/DDBJ databases">
        <title>Next Generation Sequencing and Analysis of the Genome of Puccinia sorghi L Schw, the Causal Agent of Maize Common Rust.</title>
        <authorList>
            <person name="Rochi L."/>
            <person name="Burguener G."/>
            <person name="Darino M."/>
            <person name="Turjanski A."/>
            <person name="Kreff E."/>
            <person name="Dieguez M.J."/>
            <person name="Sacco F."/>
        </authorList>
    </citation>
    <scope>NUCLEOTIDE SEQUENCE [LARGE SCALE GENOMIC DNA]</scope>
    <source>
        <strain evidence="23 24">RO10H11247</strain>
    </source>
</reference>
<keyword evidence="5" id="KW-0548">Nucleotidyltransferase</keyword>
<evidence type="ECO:0000256" key="14">
    <source>
        <dbReference type="ARBA" id="ARBA00022908"/>
    </source>
</evidence>
<feature type="domain" description="Integrase catalytic" evidence="22">
    <location>
        <begin position="478"/>
        <end position="652"/>
    </location>
</feature>
<keyword evidence="13" id="KW-0694">RNA-binding</keyword>
<keyword evidence="4" id="KW-0645">Protease</keyword>
<keyword evidence="2" id="KW-0815">Transposition</keyword>
<keyword evidence="6" id="KW-0540">Nuclease</keyword>
<dbReference type="PANTHER" id="PTHR42648">
    <property type="entry name" value="TRANSPOSASE, PUTATIVE-RELATED"/>
    <property type="match status" value="1"/>
</dbReference>
<comment type="caution">
    <text evidence="23">The sequence shown here is derived from an EMBL/GenBank/DDBJ whole genome shotgun (WGS) entry which is preliminary data.</text>
</comment>
<keyword evidence="18" id="KW-0233">DNA recombination</keyword>
<evidence type="ECO:0000256" key="10">
    <source>
        <dbReference type="ARBA" id="ARBA00022801"/>
    </source>
</evidence>
<evidence type="ECO:0000256" key="1">
    <source>
        <dbReference type="ARBA" id="ARBA00002180"/>
    </source>
</evidence>
<dbReference type="Pfam" id="PF25597">
    <property type="entry name" value="SH3_retrovirus"/>
    <property type="match status" value="1"/>
</dbReference>
<evidence type="ECO:0000256" key="6">
    <source>
        <dbReference type="ARBA" id="ARBA00022722"/>
    </source>
</evidence>
<keyword evidence="17" id="KW-0917">Virion maturation</keyword>
<dbReference type="GO" id="GO:0005634">
    <property type="term" value="C:nucleus"/>
    <property type="evidence" value="ECO:0007669"/>
    <property type="project" value="UniProtKB-ARBA"/>
</dbReference>
<dbReference type="GO" id="GO:0003723">
    <property type="term" value="F:RNA binding"/>
    <property type="evidence" value="ECO:0007669"/>
    <property type="project" value="UniProtKB-KW"/>
</dbReference>
<dbReference type="PANTHER" id="PTHR42648:SF11">
    <property type="entry name" value="TRANSPOSON TY4-P GAG-POL POLYPROTEIN"/>
    <property type="match status" value="1"/>
</dbReference>
<dbReference type="GO" id="GO:0004519">
    <property type="term" value="F:endonuclease activity"/>
    <property type="evidence" value="ECO:0007669"/>
    <property type="project" value="UniProtKB-KW"/>
</dbReference>
<dbReference type="GO" id="GO:0008233">
    <property type="term" value="F:peptidase activity"/>
    <property type="evidence" value="ECO:0007669"/>
    <property type="project" value="UniProtKB-KW"/>
</dbReference>
<dbReference type="GO" id="GO:0003887">
    <property type="term" value="F:DNA-directed DNA polymerase activity"/>
    <property type="evidence" value="ECO:0007669"/>
    <property type="project" value="UniProtKB-KW"/>
</dbReference>
<dbReference type="InterPro" id="IPR054722">
    <property type="entry name" value="PolX-like_BBD"/>
</dbReference>
<evidence type="ECO:0000256" key="7">
    <source>
        <dbReference type="ARBA" id="ARBA00022723"/>
    </source>
</evidence>
<evidence type="ECO:0000256" key="17">
    <source>
        <dbReference type="ARBA" id="ARBA00023113"/>
    </source>
</evidence>
<dbReference type="GO" id="GO:0032196">
    <property type="term" value="P:transposition"/>
    <property type="evidence" value="ECO:0007669"/>
    <property type="project" value="UniProtKB-KW"/>
</dbReference>
<keyword evidence="16" id="KW-0808">Transferase</keyword>
<keyword evidence="10" id="KW-0378">Hydrolase</keyword>
<dbReference type="Gene3D" id="3.30.420.10">
    <property type="entry name" value="Ribonuclease H-like superfamily/Ribonuclease H"/>
    <property type="match status" value="1"/>
</dbReference>
<accession>A0A0L6VLG7</accession>
<keyword evidence="14" id="KW-0229">DNA integration</keyword>
<evidence type="ECO:0000259" key="22">
    <source>
        <dbReference type="PROSITE" id="PS50994"/>
    </source>
</evidence>
<keyword evidence="9" id="KW-0255">Endonuclease</keyword>
<dbReference type="GO" id="GO:0015074">
    <property type="term" value="P:DNA integration"/>
    <property type="evidence" value="ECO:0007669"/>
    <property type="project" value="UniProtKB-KW"/>
</dbReference>
<comment type="function">
    <text evidence="1">The aspartyl protease (PR) mediates the proteolytic cleavages of the Gag and Gag-Pol polyproteins after assembly of the VLP.</text>
</comment>